<comment type="caution">
    <text evidence="2">The sequence shown here is derived from an EMBL/GenBank/DDBJ whole genome shotgun (WGS) entry which is preliminary data.</text>
</comment>
<keyword evidence="1" id="KW-1133">Transmembrane helix</keyword>
<evidence type="ECO:0000313" key="3">
    <source>
        <dbReference type="Proteomes" id="UP000652231"/>
    </source>
</evidence>
<dbReference type="Proteomes" id="UP000652231">
    <property type="component" value="Unassembled WGS sequence"/>
</dbReference>
<protein>
    <submittedName>
        <fullName evidence="2">Uncharacterized protein</fullName>
    </submittedName>
</protein>
<feature type="transmembrane region" description="Helical" evidence="1">
    <location>
        <begin position="21"/>
        <end position="42"/>
    </location>
</feature>
<organism evidence="2 3">
    <name type="scientific">Planktosalinus lacus</name>
    <dbReference type="NCBI Taxonomy" id="1526573"/>
    <lineage>
        <taxon>Bacteria</taxon>
        <taxon>Pseudomonadati</taxon>
        <taxon>Bacteroidota</taxon>
        <taxon>Flavobacteriia</taxon>
        <taxon>Flavobacteriales</taxon>
        <taxon>Flavobacteriaceae</taxon>
        <taxon>Planktosalinus</taxon>
    </lineage>
</organism>
<dbReference type="AlphaFoldDB" id="A0A8J2VCP3"/>
<keyword evidence="1" id="KW-0472">Membrane</keyword>
<reference evidence="2" key="1">
    <citation type="journal article" date="2014" name="Int. J. Syst. Evol. Microbiol.">
        <title>Complete genome sequence of Corynebacterium casei LMG S-19264T (=DSM 44701T), isolated from a smear-ripened cheese.</title>
        <authorList>
            <consortium name="US DOE Joint Genome Institute (JGI-PGF)"/>
            <person name="Walter F."/>
            <person name="Albersmeier A."/>
            <person name="Kalinowski J."/>
            <person name="Ruckert C."/>
        </authorList>
    </citation>
    <scope>NUCLEOTIDE SEQUENCE</scope>
    <source>
        <strain evidence="2">CGMCC 1.12924</strain>
    </source>
</reference>
<proteinExistence type="predicted"/>
<reference evidence="2" key="2">
    <citation type="submission" date="2020-09" db="EMBL/GenBank/DDBJ databases">
        <authorList>
            <person name="Sun Q."/>
            <person name="Zhou Y."/>
        </authorList>
    </citation>
    <scope>NUCLEOTIDE SEQUENCE</scope>
    <source>
        <strain evidence="2">CGMCC 1.12924</strain>
    </source>
</reference>
<accession>A0A8J2VCP3</accession>
<keyword evidence="3" id="KW-1185">Reference proteome</keyword>
<dbReference type="EMBL" id="BMGK01000012">
    <property type="protein sequence ID" value="GGE00679.1"/>
    <property type="molecule type" value="Genomic_DNA"/>
</dbReference>
<keyword evidence="1" id="KW-0812">Transmembrane</keyword>
<evidence type="ECO:0000256" key="1">
    <source>
        <dbReference type="SAM" id="Phobius"/>
    </source>
</evidence>
<name>A0A8J2VCP3_9FLAO</name>
<gene>
    <name evidence="2" type="ORF">GCM10011312_25150</name>
</gene>
<evidence type="ECO:0000313" key="2">
    <source>
        <dbReference type="EMBL" id="GGE00679.1"/>
    </source>
</evidence>
<sequence length="61" mass="7414">MDELKINNEELKMVNLYQGRQSVLILNTILDFGIWILEFGFWNLEFGIWYLDFGIWNFVRP</sequence>